<dbReference type="InterPro" id="IPR033653">
    <property type="entry name" value="NTP-PPase_DR2231-like"/>
</dbReference>
<name>A0A084CPL0_9GAMM</name>
<dbReference type="InterPro" id="IPR023292">
    <property type="entry name" value="NTP_PyroPHydrolase-like_dom_sf"/>
</dbReference>
<dbReference type="Gene3D" id="1.10.3420.10">
    <property type="entry name" value="putative ntp pyrophosphohydrolase like domain"/>
    <property type="match status" value="1"/>
</dbReference>
<dbReference type="Proteomes" id="UP000053784">
    <property type="component" value="Unassembled WGS sequence"/>
</dbReference>
<evidence type="ECO:0000313" key="2">
    <source>
        <dbReference type="Proteomes" id="UP000053784"/>
    </source>
</evidence>
<dbReference type="AlphaFoldDB" id="A0A084CPL0"/>
<evidence type="ECO:0000313" key="1">
    <source>
        <dbReference type="EMBL" id="KEY91739.1"/>
    </source>
</evidence>
<dbReference type="CDD" id="cd11530">
    <property type="entry name" value="NTP-PPase_DR2231_like"/>
    <property type="match status" value="1"/>
</dbReference>
<dbReference type="eggNOG" id="ENOG5033RTU">
    <property type="taxonomic scope" value="Bacteria"/>
</dbReference>
<dbReference type="Pfam" id="PF01503">
    <property type="entry name" value="PRA-PH"/>
    <property type="match status" value="1"/>
</dbReference>
<dbReference type="OrthoDB" id="9795188at2"/>
<gene>
    <name evidence="1" type="ORF">CF67_01079</name>
</gene>
<dbReference type="InterPro" id="IPR021130">
    <property type="entry name" value="PRib-ATP_PPHydrolase-like"/>
</dbReference>
<dbReference type="EMBL" id="JGVK01000001">
    <property type="protein sequence ID" value="KEY91739.1"/>
    <property type="molecule type" value="Genomic_DNA"/>
</dbReference>
<sequence>MRLSKFTQDIFNSLYRDVLEFRNAFGLPIADQKNLDDQDDILHTALVIEELTELAEAKNKIEQADAIVDSVYVLVGRLVHLAQSKVEDNLAVSYLIDLLLNISANCDIDFIPCWNEIHSSNMSKACRNQREHADTEAFYTKQGIKLISIPKNGCIIVKCAEDFVSNVKTINKNKILKSVYYRPPNLEPFLTK</sequence>
<keyword evidence="2" id="KW-1185">Reference proteome</keyword>
<dbReference type="RefSeq" id="WP_034412938.1">
    <property type="nucleotide sequence ID" value="NZ_JGVK01000001.1"/>
</dbReference>
<comment type="caution">
    <text evidence="1">The sequence shown here is derived from an EMBL/GenBank/DDBJ whole genome shotgun (WGS) entry which is preliminary data.</text>
</comment>
<evidence type="ECO:0008006" key="3">
    <source>
        <dbReference type="Google" id="ProtNLM"/>
    </source>
</evidence>
<proteinExistence type="predicted"/>
<organism evidence="1 2">
    <name type="scientific">Candidatus Photodesmus blepharonis</name>
    <dbReference type="NCBI Taxonomy" id="1179155"/>
    <lineage>
        <taxon>Bacteria</taxon>
        <taxon>Pseudomonadati</taxon>
        <taxon>Pseudomonadota</taxon>
        <taxon>Gammaproteobacteria</taxon>
        <taxon>Vibrionales</taxon>
        <taxon>Vibrionaceae</taxon>
        <taxon>Candidatus Photodesmus</taxon>
    </lineage>
</organism>
<accession>A0A084CPL0</accession>
<protein>
    <recommendedName>
        <fullName evidence="3">Phosphoribosyl-ATP pyrophosphohydrolase</fullName>
    </recommendedName>
</protein>
<dbReference type="STRING" id="1179155.CF67_01079"/>
<reference evidence="1 2" key="1">
    <citation type="submission" date="2014-03" db="EMBL/GenBank/DDBJ databases">
        <title>Selection and divergence in the genomes of co-occurring obligate luminous symbionts with specific hosts.</title>
        <authorList>
            <person name="Hendry T.A."/>
            <person name="de Wet J.R."/>
            <person name="Dunlap P.V."/>
        </authorList>
    </citation>
    <scope>NUCLEOTIDE SEQUENCE [LARGE SCALE GENOMIC DNA]</scope>
    <source>
        <strain evidence="1 2">Ppalp.1</strain>
    </source>
</reference>